<sequence length="157" mass="17604">MQVPTLLNNLNRGEQDLQVRITEALETARPSERAAQRSFTVLGATKDMRIRYSESASVKMADSRGLEERTSTRPNSNTTVKERGLGEKLCIPRLLVRKESSTSSCGEGNEGLYDLQIEQGTIYDNVATLLARTQSTYVKKADTERERNEYKLQSKAS</sequence>
<evidence type="ECO:0000313" key="2">
    <source>
        <dbReference type="EMBL" id="RPA76674.1"/>
    </source>
</evidence>
<dbReference type="Proteomes" id="UP000275078">
    <property type="component" value="Unassembled WGS sequence"/>
</dbReference>
<reference evidence="2 3" key="1">
    <citation type="journal article" date="2018" name="Nat. Ecol. Evol.">
        <title>Pezizomycetes genomes reveal the molecular basis of ectomycorrhizal truffle lifestyle.</title>
        <authorList>
            <person name="Murat C."/>
            <person name="Payen T."/>
            <person name="Noel B."/>
            <person name="Kuo A."/>
            <person name="Morin E."/>
            <person name="Chen J."/>
            <person name="Kohler A."/>
            <person name="Krizsan K."/>
            <person name="Balestrini R."/>
            <person name="Da Silva C."/>
            <person name="Montanini B."/>
            <person name="Hainaut M."/>
            <person name="Levati E."/>
            <person name="Barry K.W."/>
            <person name="Belfiori B."/>
            <person name="Cichocki N."/>
            <person name="Clum A."/>
            <person name="Dockter R.B."/>
            <person name="Fauchery L."/>
            <person name="Guy J."/>
            <person name="Iotti M."/>
            <person name="Le Tacon F."/>
            <person name="Lindquist E.A."/>
            <person name="Lipzen A."/>
            <person name="Malagnac F."/>
            <person name="Mello A."/>
            <person name="Molinier V."/>
            <person name="Miyauchi S."/>
            <person name="Poulain J."/>
            <person name="Riccioni C."/>
            <person name="Rubini A."/>
            <person name="Sitrit Y."/>
            <person name="Splivallo R."/>
            <person name="Traeger S."/>
            <person name="Wang M."/>
            <person name="Zifcakova L."/>
            <person name="Wipf D."/>
            <person name="Zambonelli A."/>
            <person name="Paolocci F."/>
            <person name="Nowrousian M."/>
            <person name="Ottonello S."/>
            <person name="Baldrian P."/>
            <person name="Spatafora J.W."/>
            <person name="Henrissat B."/>
            <person name="Nagy L.G."/>
            <person name="Aury J.M."/>
            <person name="Wincker P."/>
            <person name="Grigoriev I.V."/>
            <person name="Bonfante P."/>
            <person name="Martin F.M."/>
        </authorList>
    </citation>
    <scope>NUCLEOTIDE SEQUENCE [LARGE SCALE GENOMIC DNA]</scope>
    <source>
        <strain evidence="2 3">RN42</strain>
    </source>
</reference>
<evidence type="ECO:0000256" key="1">
    <source>
        <dbReference type="SAM" id="MobiDB-lite"/>
    </source>
</evidence>
<gene>
    <name evidence="2" type="ORF">BJ508DRAFT_310883</name>
</gene>
<protein>
    <submittedName>
        <fullName evidence="2">Uncharacterized protein</fullName>
    </submittedName>
</protein>
<accession>A0A3N4I493</accession>
<keyword evidence="3" id="KW-1185">Reference proteome</keyword>
<dbReference type="AlphaFoldDB" id="A0A3N4I493"/>
<feature type="compositionally biased region" description="Basic and acidic residues" evidence="1">
    <location>
        <begin position="61"/>
        <end position="71"/>
    </location>
</feature>
<proteinExistence type="predicted"/>
<organism evidence="2 3">
    <name type="scientific">Ascobolus immersus RN42</name>
    <dbReference type="NCBI Taxonomy" id="1160509"/>
    <lineage>
        <taxon>Eukaryota</taxon>
        <taxon>Fungi</taxon>
        <taxon>Dikarya</taxon>
        <taxon>Ascomycota</taxon>
        <taxon>Pezizomycotina</taxon>
        <taxon>Pezizomycetes</taxon>
        <taxon>Pezizales</taxon>
        <taxon>Ascobolaceae</taxon>
        <taxon>Ascobolus</taxon>
    </lineage>
</organism>
<evidence type="ECO:0000313" key="3">
    <source>
        <dbReference type="Proteomes" id="UP000275078"/>
    </source>
</evidence>
<name>A0A3N4I493_ASCIM</name>
<dbReference type="EMBL" id="ML119740">
    <property type="protein sequence ID" value="RPA76674.1"/>
    <property type="molecule type" value="Genomic_DNA"/>
</dbReference>
<feature type="region of interest" description="Disordered" evidence="1">
    <location>
        <begin position="59"/>
        <end position="80"/>
    </location>
</feature>